<name>A0A226EPD9_FOLCA</name>
<feature type="transmembrane region" description="Helical" evidence="5">
    <location>
        <begin position="204"/>
        <end position="226"/>
    </location>
</feature>
<feature type="binding site" evidence="4">
    <location>
        <position position="137"/>
    </location>
    <ligand>
        <name>Zn(2+)</name>
        <dbReference type="ChEBI" id="CHEBI:29105"/>
        <label>1</label>
    </ligand>
</feature>
<dbReference type="InterPro" id="IPR023174">
    <property type="entry name" value="PDEase_CS"/>
</dbReference>
<evidence type="ECO:0000313" key="7">
    <source>
        <dbReference type="EMBL" id="OXA58904.1"/>
    </source>
</evidence>
<dbReference type="OrthoDB" id="546632at2759"/>
<feature type="binding site" evidence="4">
    <location>
        <position position="136"/>
    </location>
    <ligand>
        <name>Zn(2+)</name>
        <dbReference type="ChEBI" id="CHEBI:29105"/>
        <label>1</label>
    </ligand>
</feature>
<feature type="binding site" evidence="4">
    <location>
        <position position="137"/>
    </location>
    <ligand>
        <name>Zn(2+)</name>
        <dbReference type="ChEBI" id="CHEBI:29105"/>
        <label>2</label>
    </ligand>
</feature>
<evidence type="ECO:0000313" key="8">
    <source>
        <dbReference type="Proteomes" id="UP000198287"/>
    </source>
</evidence>
<evidence type="ECO:0000259" key="6">
    <source>
        <dbReference type="PROSITE" id="PS51845"/>
    </source>
</evidence>
<dbReference type="EMBL" id="LNIX01000002">
    <property type="protein sequence ID" value="OXA58904.1"/>
    <property type="molecule type" value="Genomic_DNA"/>
</dbReference>
<keyword evidence="8" id="KW-1185">Reference proteome</keyword>
<dbReference type="Pfam" id="PF00233">
    <property type="entry name" value="PDEase_I"/>
    <property type="match status" value="2"/>
</dbReference>
<keyword evidence="2" id="KW-0378">Hydrolase</keyword>
<feature type="active site" description="Proton donor" evidence="3">
    <location>
        <position position="94"/>
    </location>
</feature>
<accession>A0A226EPD9</accession>
<dbReference type="GO" id="GO:0046872">
    <property type="term" value="F:metal ion binding"/>
    <property type="evidence" value="ECO:0007669"/>
    <property type="project" value="UniProtKB-KW"/>
</dbReference>
<dbReference type="InterPro" id="IPR003607">
    <property type="entry name" value="HD/PDEase_dom"/>
</dbReference>
<evidence type="ECO:0000256" key="2">
    <source>
        <dbReference type="ARBA" id="ARBA00022801"/>
    </source>
</evidence>
<comment type="caution">
    <text evidence="7">The sequence shown here is derived from an EMBL/GenBank/DDBJ whole genome shotgun (WGS) entry which is preliminary data.</text>
</comment>
<dbReference type="PRINTS" id="PR00387">
    <property type="entry name" value="PDIESTERASE1"/>
</dbReference>
<dbReference type="STRING" id="158441.A0A226EPD9"/>
<dbReference type="InterPro" id="IPR036971">
    <property type="entry name" value="PDEase_catalytic_dom_sf"/>
</dbReference>
<evidence type="ECO:0000256" key="4">
    <source>
        <dbReference type="PIRSR" id="PIRSR623088-3"/>
    </source>
</evidence>
<protein>
    <submittedName>
        <fullName evidence="7">cGMP-dependent 3',5'-cyclic phosphodiesterase</fullName>
    </submittedName>
</protein>
<dbReference type="AlphaFoldDB" id="A0A226EPD9"/>
<reference evidence="7 8" key="1">
    <citation type="submission" date="2015-12" db="EMBL/GenBank/DDBJ databases">
        <title>The genome of Folsomia candida.</title>
        <authorList>
            <person name="Faddeeva A."/>
            <person name="Derks M.F."/>
            <person name="Anvar Y."/>
            <person name="Smit S."/>
            <person name="Van Straalen N."/>
            <person name="Roelofs D."/>
        </authorList>
    </citation>
    <scope>NUCLEOTIDE SEQUENCE [LARGE SCALE GENOMIC DNA]</scope>
    <source>
        <strain evidence="7 8">VU population</strain>
        <tissue evidence="7">Whole body</tissue>
    </source>
</reference>
<feature type="binding site" evidence="4">
    <location>
        <position position="98"/>
    </location>
    <ligand>
        <name>Zn(2+)</name>
        <dbReference type="ChEBI" id="CHEBI:29105"/>
        <label>1</label>
    </ligand>
</feature>
<keyword evidence="5" id="KW-1133">Transmembrane helix</keyword>
<dbReference type="CDD" id="cd00077">
    <property type="entry name" value="HDc"/>
    <property type="match status" value="1"/>
</dbReference>
<dbReference type="PANTHER" id="PTHR11347">
    <property type="entry name" value="CYCLIC NUCLEOTIDE PHOSPHODIESTERASE"/>
    <property type="match status" value="1"/>
</dbReference>
<gene>
    <name evidence="7" type="ORF">Fcan01_05371</name>
</gene>
<dbReference type="PROSITE" id="PS00126">
    <property type="entry name" value="PDEASE_I_1"/>
    <property type="match status" value="1"/>
</dbReference>
<dbReference type="GO" id="GO:0007165">
    <property type="term" value="P:signal transduction"/>
    <property type="evidence" value="ECO:0007669"/>
    <property type="project" value="InterPro"/>
</dbReference>
<feature type="domain" description="PDEase" evidence="6">
    <location>
        <begin position="17"/>
        <end position="358"/>
    </location>
</feature>
<dbReference type="Gene3D" id="1.10.1300.10">
    <property type="entry name" value="3'5'-cyclic nucleotide phosphodiesterase, catalytic domain"/>
    <property type="match status" value="2"/>
</dbReference>
<keyword evidence="5" id="KW-0812">Transmembrane</keyword>
<organism evidence="7 8">
    <name type="scientific">Folsomia candida</name>
    <name type="common">Springtail</name>
    <dbReference type="NCBI Taxonomy" id="158441"/>
    <lineage>
        <taxon>Eukaryota</taxon>
        <taxon>Metazoa</taxon>
        <taxon>Ecdysozoa</taxon>
        <taxon>Arthropoda</taxon>
        <taxon>Hexapoda</taxon>
        <taxon>Collembola</taxon>
        <taxon>Entomobryomorpha</taxon>
        <taxon>Isotomoidea</taxon>
        <taxon>Isotomidae</taxon>
        <taxon>Proisotominae</taxon>
        <taxon>Folsomia</taxon>
    </lineage>
</organism>
<dbReference type="PROSITE" id="PS51845">
    <property type="entry name" value="PDEASE_I_2"/>
    <property type="match status" value="1"/>
</dbReference>
<dbReference type="GO" id="GO:0004114">
    <property type="term" value="F:3',5'-cyclic-nucleotide phosphodiesterase activity"/>
    <property type="evidence" value="ECO:0007669"/>
    <property type="project" value="InterPro"/>
</dbReference>
<dbReference type="InterPro" id="IPR002073">
    <property type="entry name" value="PDEase_catalytic_dom"/>
</dbReference>
<evidence type="ECO:0000256" key="5">
    <source>
        <dbReference type="SAM" id="Phobius"/>
    </source>
</evidence>
<keyword evidence="5" id="KW-0472">Membrane</keyword>
<evidence type="ECO:0000256" key="3">
    <source>
        <dbReference type="PIRSR" id="PIRSR623088-1"/>
    </source>
</evidence>
<evidence type="ECO:0000256" key="1">
    <source>
        <dbReference type="ARBA" id="ARBA00022723"/>
    </source>
</evidence>
<proteinExistence type="predicted"/>
<dbReference type="InterPro" id="IPR023088">
    <property type="entry name" value="PDEase"/>
</dbReference>
<sequence>MDDSLTLLNIEPVKHTRVEQFLSHQIRNLQANLFSGPFMEFHFSIKNYSEWDMSGGVLHAFTNLEFLSIFKIPKATLVRFILSAQQGYRPLPYHNWQHACSVAHFGYLMIKKLKLIEQGYLTPLQGFAILVSAIAHDIDHRGTNNRFQSCTNSDLSKLYNTQESILERHILSEFFDQGDTEKEVGMTPMPMMDRTVAYIPEVEFKFLCAIVVPVYTYIFIILIAYYELAGKFTELQPCVKTLTRCKDYWEFSTVIFDAHPEVENKLDILRWPQMKEDYLKKLGSTDASKVRRLSDETHHKQKLFPSMSRRTFVSKPIINPESEFRRMFGDIHISDEVLAFTVEEEDNEHRSCCVCCIC</sequence>
<keyword evidence="1 4" id="KW-0479">Metal-binding</keyword>
<dbReference type="SUPFAM" id="SSF109604">
    <property type="entry name" value="HD-domain/PDEase-like"/>
    <property type="match status" value="1"/>
</dbReference>
<dbReference type="Proteomes" id="UP000198287">
    <property type="component" value="Unassembled WGS sequence"/>
</dbReference>